<feature type="transmembrane region" description="Helical" evidence="1">
    <location>
        <begin position="33"/>
        <end position="66"/>
    </location>
</feature>
<dbReference type="AlphaFoldDB" id="A0A1V5SDA4"/>
<evidence type="ECO:0008006" key="3">
    <source>
        <dbReference type="Google" id="ProtNLM"/>
    </source>
</evidence>
<keyword evidence="1" id="KW-0472">Membrane</keyword>
<feature type="transmembrane region" description="Helical" evidence="1">
    <location>
        <begin position="86"/>
        <end position="119"/>
    </location>
</feature>
<dbReference type="EMBL" id="MWBO01000052">
    <property type="protein sequence ID" value="OQA52012.1"/>
    <property type="molecule type" value="Genomic_DNA"/>
</dbReference>
<reference evidence="2" key="1">
    <citation type="submission" date="2017-02" db="EMBL/GenBank/DDBJ databases">
        <title>Delving into the versatile metabolic prowess of the omnipresent phylum Bacteroidetes.</title>
        <authorList>
            <person name="Nobu M.K."/>
            <person name="Mei R."/>
            <person name="Narihiro T."/>
            <person name="Kuroda K."/>
            <person name="Liu W.-T."/>
        </authorList>
    </citation>
    <scope>NUCLEOTIDE SEQUENCE</scope>
    <source>
        <strain evidence="2">ADurb.Bin280</strain>
    </source>
</reference>
<feature type="transmembrane region" description="Helical" evidence="1">
    <location>
        <begin position="131"/>
        <end position="160"/>
    </location>
</feature>
<comment type="caution">
    <text evidence="2">The sequence shown here is derived from an EMBL/GenBank/DDBJ whole genome shotgun (WGS) entry which is preliminary data.</text>
</comment>
<accession>A0A1V5SDA4</accession>
<keyword evidence="1" id="KW-0812">Transmembrane</keyword>
<dbReference type="PANTHER" id="PTHR39165:SF1">
    <property type="entry name" value="DUF456 DOMAIN-CONTAINING PROTEIN"/>
    <property type="match status" value="1"/>
</dbReference>
<dbReference type="PANTHER" id="PTHR39165">
    <property type="entry name" value="IG HYPOTHETICAL 17883"/>
    <property type="match status" value="1"/>
</dbReference>
<name>A0A1V5SDA4_9BACT</name>
<dbReference type="InterPro" id="IPR007403">
    <property type="entry name" value="DUF456"/>
</dbReference>
<keyword evidence="1" id="KW-1133">Transmembrane helix</keyword>
<sequence>MNQIVFYIFGAIISLLGIVGIFLPLFPGVPMVFAGVLIVCIASKFSFISSTAVAIMGILALLSIAVDYLSGLLGAKYAGAGLYGSLGAVAGAIFGVGILGPIGVILGPALGVLIFEIIAKRKIEKSARVAAYTLFSTFIGMMLNLVIAVAILLIFVGAIFI</sequence>
<feature type="transmembrane region" description="Helical" evidence="1">
    <location>
        <begin position="6"/>
        <end position="26"/>
    </location>
</feature>
<proteinExistence type="predicted"/>
<protein>
    <recommendedName>
        <fullName evidence="3">DUF456 domain-containing protein</fullName>
    </recommendedName>
</protein>
<dbReference type="Proteomes" id="UP000485367">
    <property type="component" value="Unassembled WGS sequence"/>
</dbReference>
<organism evidence="2">
    <name type="scientific">candidate division WS2 bacterium ADurb.Bin280</name>
    <dbReference type="NCBI Taxonomy" id="1852829"/>
    <lineage>
        <taxon>Bacteria</taxon>
        <taxon>candidate division WS2</taxon>
    </lineage>
</organism>
<gene>
    <name evidence="2" type="ORF">BWY43_00699</name>
</gene>
<evidence type="ECO:0000256" key="1">
    <source>
        <dbReference type="SAM" id="Phobius"/>
    </source>
</evidence>
<evidence type="ECO:0000313" key="2">
    <source>
        <dbReference type="EMBL" id="OQA52012.1"/>
    </source>
</evidence>
<dbReference type="Pfam" id="PF04306">
    <property type="entry name" value="DUF456"/>
    <property type="match status" value="1"/>
</dbReference>